<organism evidence="2 3">
    <name type="scientific">Candidatus Magasanikbacteria bacterium RIFCSPLOWO2_12_FULL_43_12</name>
    <dbReference type="NCBI Taxonomy" id="1798692"/>
    <lineage>
        <taxon>Bacteria</taxon>
        <taxon>Candidatus Magasanikiibacteriota</taxon>
    </lineage>
</organism>
<feature type="signal peptide" evidence="1">
    <location>
        <begin position="1"/>
        <end position="20"/>
    </location>
</feature>
<dbReference type="STRING" id="1798692.A3G00_04905"/>
<evidence type="ECO:0008006" key="4">
    <source>
        <dbReference type="Google" id="ProtNLM"/>
    </source>
</evidence>
<comment type="caution">
    <text evidence="2">The sequence shown here is derived from an EMBL/GenBank/DDBJ whole genome shotgun (WGS) entry which is preliminary data.</text>
</comment>
<accession>A0A1F6MR79</accession>
<dbReference type="EMBL" id="MFQN01000025">
    <property type="protein sequence ID" value="OGH74175.1"/>
    <property type="molecule type" value="Genomic_DNA"/>
</dbReference>
<evidence type="ECO:0000313" key="2">
    <source>
        <dbReference type="EMBL" id="OGH74175.1"/>
    </source>
</evidence>
<protein>
    <recommendedName>
        <fullName evidence="4">WxL domain-containing protein</fullName>
    </recommendedName>
</protein>
<dbReference type="Proteomes" id="UP000178347">
    <property type="component" value="Unassembled WGS sequence"/>
</dbReference>
<evidence type="ECO:0000256" key="1">
    <source>
        <dbReference type="SAM" id="SignalP"/>
    </source>
</evidence>
<name>A0A1F6MR79_9BACT</name>
<proteinExistence type="predicted"/>
<keyword evidence="1" id="KW-0732">Signal</keyword>
<evidence type="ECO:0000313" key="3">
    <source>
        <dbReference type="Proteomes" id="UP000178347"/>
    </source>
</evidence>
<reference evidence="2 3" key="1">
    <citation type="journal article" date="2016" name="Nat. Commun.">
        <title>Thousands of microbial genomes shed light on interconnected biogeochemical processes in an aquifer system.</title>
        <authorList>
            <person name="Anantharaman K."/>
            <person name="Brown C.T."/>
            <person name="Hug L.A."/>
            <person name="Sharon I."/>
            <person name="Castelle C.J."/>
            <person name="Probst A.J."/>
            <person name="Thomas B.C."/>
            <person name="Singh A."/>
            <person name="Wilkins M.J."/>
            <person name="Karaoz U."/>
            <person name="Brodie E.L."/>
            <person name="Williams K.H."/>
            <person name="Hubbard S.S."/>
            <person name="Banfield J.F."/>
        </authorList>
    </citation>
    <scope>NUCLEOTIDE SEQUENCE [LARGE SCALE GENOMIC DNA]</scope>
</reference>
<sequence>MRLYFCLCTAISLVVFPLNAGSASMTSENFQLQVDTVDVGGDLINSTNYQVSGSFGEAPGVHDSQSTSTNFIIEAGFQAAASGVVLSATLSTNSVSLSSLSTSAVNSASQTLTVTTNSPTGYAATIIEDGNLRSSSDDINDVSDGSITTGSEEYGIGTSGAAGQFNSADTAITATAKTIATTSTIAISEQTTITYKAAISGSTAAGSYSHSVTFTTTANY</sequence>
<gene>
    <name evidence="2" type="ORF">A3G00_04905</name>
</gene>
<dbReference type="AlphaFoldDB" id="A0A1F6MR79"/>
<feature type="chain" id="PRO_5009525661" description="WxL domain-containing protein" evidence="1">
    <location>
        <begin position="21"/>
        <end position="220"/>
    </location>
</feature>